<gene>
    <name evidence="2" type="ORF">GCM10023351_09010</name>
</gene>
<dbReference type="EMBL" id="BAABKO010000001">
    <property type="protein sequence ID" value="GAA4767778.1"/>
    <property type="molecule type" value="Genomic_DNA"/>
</dbReference>
<reference evidence="3" key="1">
    <citation type="journal article" date="2019" name="Int. J. Syst. Evol. Microbiol.">
        <title>The Global Catalogue of Microorganisms (GCM) 10K type strain sequencing project: providing services to taxonomists for standard genome sequencing and annotation.</title>
        <authorList>
            <consortium name="The Broad Institute Genomics Platform"/>
            <consortium name="The Broad Institute Genome Sequencing Center for Infectious Disease"/>
            <person name="Wu L."/>
            <person name="Ma J."/>
        </authorList>
    </citation>
    <scope>NUCLEOTIDE SEQUENCE [LARGE SCALE GENOMIC DNA]</scope>
    <source>
        <strain evidence="3">JCM 18537</strain>
    </source>
</reference>
<dbReference type="Pfam" id="PF14030">
    <property type="entry name" value="DUF4245"/>
    <property type="match status" value="1"/>
</dbReference>
<evidence type="ECO:0000313" key="2">
    <source>
        <dbReference type="EMBL" id="GAA4767778.1"/>
    </source>
</evidence>
<organism evidence="2 3">
    <name type="scientific">Microbacterium gilvum</name>
    <dbReference type="NCBI Taxonomy" id="1336204"/>
    <lineage>
        <taxon>Bacteria</taxon>
        <taxon>Bacillati</taxon>
        <taxon>Actinomycetota</taxon>
        <taxon>Actinomycetes</taxon>
        <taxon>Micrococcales</taxon>
        <taxon>Microbacteriaceae</taxon>
        <taxon>Microbacterium</taxon>
    </lineage>
</organism>
<dbReference type="InterPro" id="IPR025339">
    <property type="entry name" value="DUF4245"/>
</dbReference>
<proteinExistence type="predicted"/>
<keyword evidence="1" id="KW-1133">Transmembrane helix</keyword>
<name>A0ABP8ZWH0_9MICO</name>
<keyword evidence="1" id="KW-0472">Membrane</keyword>
<keyword evidence="3" id="KW-1185">Reference proteome</keyword>
<dbReference type="RefSeq" id="WP_345436379.1">
    <property type="nucleotide sequence ID" value="NZ_BAABKO010000001.1"/>
</dbReference>
<protein>
    <recommendedName>
        <fullName evidence="4">Amino acid transporter</fullName>
    </recommendedName>
</protein>
<keyword evidence="1" id="KW-0812">Transmembrane</keyword>
<evidence type="ECO:0000313" key="3">
    <source>
        <dbReference type="Proteomes" id="UP001501645"/>
    </source>
</evidence>
<sequence>MAGEPRVVAHLGRPETPEETAARKAESSRNYRGSQTFRNLIVALLVSLAIVVVIVWGVPRGSAPERAEIDVAEVAASVASTVTGPVVVPETPEGWTVNLARFESGAVDTWNVTYGTTGPDFLRFTQAFGADATWAAQRLDGAAPTGSVDVDGITWDVYEISNAADHANISYALGLQAGADHVLLYGSSSAEKTAELAASLSGQLAETTGTDEGTTE</sequence>
<comment type="caution">
    <text evidence="2">The sequence shown here is derived from an EMBL/GenBank/DDBJ whole genome shotgun (WGS) entry which is preliminary data.</text>
</comment>
<dbReference type="Proteomes" id="UP001501645">
    <property type="component" value="Unassembled WGS sequence"/>
</dbReference>
<feature type="transmembrane region" description="Helical" evidence="1">
    <location>
        <begin position="37"/>
        <end position="58"/>
    </location>
</feature>
<evidence type="ECO:0000256" key="1">
    <source>
        <dbReference type="SAM" id="Phobius"/>
    </source>
</evidence>
<evidence type="ECO:0008006" key="4">
    <source>
        <dbReference type="Google" id="ProtNLM"/>
    </source>
</evidence>
<accession>A0ABP8ZWH0</accession>